<evidence type="ECO:0000256" key="5">
    <source>
        <dbReference type="ARBA" id="ARBA00022729"/>
    </source>
</evidence>
<dbReference type="EMBL" id="JAVXUP010000559">
    <property type="protein sequence ID" value="KAK3025240.1"/>
    <property type="molecule type" value="Genomic_DNA"/>
</dbReference>
<evidence type="ECO:0000256" key="7">
    <source>
        <dbReference type="ARBA" id="ARBA00023157"/>
    </source>
</evidence>
<dbReference type="Gene3D" id="3.40.50.11320">
    <property type="match status" value="1"/>
</dbReference>
<comment type="subcellular location">
    <subcellularLocation>
        <location evidence="1">Secreted</location>
    </subcellularLocation>
</comment>
<dbReference type="InterPro" id="IPR001563">
    <property type="entry name" value="Peptidase_S10"/>
</dbReference>
<evidence type="ECO:0000256" key="3">
    <source>
        <dbReference type="ARBA" id="ARBA00022645"/>
    </source>
</evidence>
<evidence type="ECO:0000256" key="1">
    <source>
        <dbReference type="ARBA" id="ARBA00004613"/>
    </source>
</evidence>
<comment type="caution">
    <text evidence="9">The sequence shown here is derived from an EMBL/GenBank/DDBJ whole genome shotgun (WGS) entry which is preliminary data.</text>
</comment>
<sequence>MTLLIGNALIDRITNIEGRLDYYWSHALISDDSYARAKLTCNFTSPDGLSQMSAFDPCSRAYLTSYLNIPEVQKSLHANLTGLPYPWEKCRHCYQLFVTSEFDTILGLWTDRPDTVLPIIQELMRTGMRVWIYSGDTDMVVPVTATRYAINKLKISVKTGWHPWYIQGEVGAYAVGYQNLTFVTVRGAGHYVPIYASAPSFYGAI</sequence>
<evidence type="ECO:0000256" key="2">
    <source>
        <dbReference type="ARBA" id="ARBA00009431"/>
    </source>
</evidence>
<keyword evidence="8" id="KW-0325">Glycoprotein</keyword>
<dbReference type="GO" id="GO:0005576">
    <property type="term" value="C:extracellular region"/>
    <property type="evidence" value="ECO:0007669"/>
    <property type="project" value="UniProtKB-SubCell"/>
</dbReference>
<dbReference type="PANTHER" id="PTHR11802:SF460">
    <property type="entry name" value="CARBOXYPEPTIDASE"/>
    <property type="match status" value="1"/>
</dbReference>
<dbReference type="PROSITE" id="PS00560">
    <property type="entry name" value="CARBOXYPEPT_SER_HIS"/>
    <property type="match status" value="1"/>
</dbReference>
<keyword evidence="10" id="KW-1185">Reference proteome</keyword>
<keyword evidence="3" id="KW-0121">Carboxypeptidase</keyword>
<keyword evidence="7" id="KW-1015">Disulfide bond</keyword>
<evidence type="ECO:0000256" key="8">
    <source>
        <dbReference type="ARBA" id="ARBA00023180"/>
    </source>
</evidence>
<organism evidence="9 10">
    <name type="scientific">Escallonia herrerae</name>
    <dbReference type="NCBI Taxonomy" id="1293975"/>
    <lineage>
        <taxon>Eukaryota</taxon>
        <taxon>Viridiplantae</taxon>
        <taxon>Streptophyta</taxon>
        <taxon>Embryophyta</taxon>
        <taxon>Tracheophyta</taxon>
        <taxon>Spermatophyta</taxon>
        <taxon>Magnoliopsida</taxon>
        <taxon>eudicotyledons</taxon>
        <taxon>Gunneridae</taxon>
        <taxon>Pentapetalae</taxon>
        <taxon>asterids</taxon>
        <taxon>campanulids</taxon>
        <taxon>Escalloniales</taxon>
        <taxon>Escalloniaceae</taxon>
        <taxon>Escallonia</taxon>
    </lineage>
</organism>
<keyword evidence="5" id="KW-0732">Signal</keyword>
<dbReference type="PANTHER" id="PTHR11802">
    <property type="entry name" value="SERINE PROTEASE FAMILY S10 SERINE CARBOXYPEPTIDASE"/>
    <property type="match status" value="1"/>
</dbReference>
<dbReference type="Pfam" id="PF00450">
    <property type="entry name" value="Peptidase_S10"/>
    <property type="match status" value="2"/>
</dbReference>
<dbReference type="GO" id="GO:0006508">
    <property type="term" value="P:proteolysis"/>
    <property type="evidence" value="ECO:0007669"/>
    <property type="project" value="UniProtKB-KW"/>
</dbReference>
<dbReference type="GO" id="GO:0004185">
    <property type="term" value="F:serine-type carboxypeptidase activity"/>
    <property type="evidence" value="ECO:0007669"/>
    <property type="project" value="InterPro"/>
</dbReference>
<keyword evidence="6" id="KW-0378">Hydrolase</keyword>
<evidence type="ECO:0000313" key="10">
    <source>
        <dbReference type="Proteomes" id="UP001188597"/>
    </source>
</evidence>
<proteinExistence type="inferred from homology"/>
<dbReference type="FunFam" id="3.40.50.11320:FF:000002">
    <property type="entry name" value="Carboxypeptidase"/>
    <property type="match status" value="1"/>
</dbReference>
<dbReference type="Gene3D" id="6.10.250.940">
    <property type="match status" value="1"/>
</dbReference>
<dbReference type="AlphaFoldDB" id="A0AA88WGQ0"/>
<evidence type="ECO:0008006" key="11">
    <source>
        <dbReference type="Google" id="ProtNLM"/>
    </source>
</evidence>
<dbReference type="InterPro" id="IPR033124">
    <property type="entry name" value="Ser_caboxypep_his_AS"/>
</dbReference>
<protein>
    <recommendedName>
        <fullName evidence="11">Serine carboxypeptidase</fullName>
    </recommendedName>
</protein>
<comment type="similarity">
    <text evidence="2">Belongs to the peptidase S10 family.</text>
</comment>
<evidence type="ECO:0000313" key="9">
    <source>
        <dbReference type="EMBL" id="KAK3025240.1"/>
    </source>
</evidence>
<reference evidence="9" key="1">
    <citation type="submission" date="2022-12" db="EMBL/GenBank/DDBJ databases">
        <title>Draft genome assemblies for two species of Escallonia (Escalloniales).</title>
        <authorList>
            <person name="Chanderbali A."/>
            <person name="Dervinis C."/>
            <person name="Anghel I."/>
            <person name="Soltis D."/>
            <person name="Soltis P."/>
            <person name="Zapata F."/>
        </authorList>
    </citation>
    <scope>NUCLEOTIDE SEQUENCE</scope>
    <source>
        <strain evidence="9">UCBG64.0493</strain>
        <tissue evidence="9">Leaf</tissue>
    </source>
</reference>
<gene>
    <name evidence="9" type="ORF">RJ639_044588</name>
</gene>
<dbReference type="Proteomes" id="UP001188597">
    <property type="component" value="Unassembled WGS sequence"/>
</dbReference>
<name>A0AA88WGQ0_9ASTE</name>
<dbReference type="InterPro" id="IPR029058">
    <property type="entry name" value="AB_hydrolase_fold"/>
</dbReference>
<accession>A0AA88WGQ0</accession>
<dbReference type="SUPFAM" id="SSF53474">
    <property type="entry name" value="alpha/beta-Hydrolases"/>
    <property type="match status" value="1"/>
</dbReference>
<evidence type="ECO:0000256" key="4">
    <source>
        <dbReference type="ARBA" id="ARBA00022670"/>
    </source>
</evidence>
<keyword evidence="4" id="KW-0645">Protease</keyword>
<evidence type="ECO:0000256" key="6">
    <source>
        <dbReference type="ARBA" id="ARBA00022801"/>
    </source>
</evidence>
<dbReference type="GO" id="GO:0005773">
    <property type="term" value="C:vacuole"/>
    <property type="evidence" value="ECO:0007669"/>
    <property type="project" value="TreeGrafter"/>
</dbReference>